<dbReference type="PANTHER" id="PTHR22726">
    <property type="entry name" value="METALLOENDOPEPTIDASE OMA1"/>
    <property type="match status" value="1"/>
</dbReference>
<keyword evidence="2" id="KW-0479">Metal-binding</keyword>
<proteinExistence type="inferred from homology"/>
<dbReference type="GO" id="GO:0051603">
    <property type="term" value="P:proteolysis involved in protein catabolic process"/>
    <property type="evidence" value="ECO:0007669"/>
    <property type="project" value="TreeGrafter"/>
</dbReference>
<sequence>MDSGATSVDRWVSRQGGCIDGDPACRARRALDALRLDDPTVEGLRGRPLTVAVLDCDRPTAYAWPCGRLYVSRGLVEALSDQELAAAIAHEAGHLIAEPAGEDRAALSGSHDNDACEMAADVAGRRLLVASGIPPSAMVSMLRKVAGDSRTAEHLRPLLTRRADAIAESK</sequence>
<dbReference type="InterPro" id="IPR001915">
    <property type="entry name" value="Peptidase_M48"/>
</dbReference>
<keyword evidence="9" id="KW-1185">Reference proteome</keyword>
<accession>A0A7M2WPW8</accession>
<keyword evidence="5 6" id="KW-0482">Metalloprotease</keyword>
<comment type="cofactor">
    <cofactor evidence="6">
        <name>Zn(2+)</name>
        <dbReference type="ChEBI" id="CHEBI:29105"/>
    </cofactor>
    <text evidence="6">Binds 1 zinc ion per subunit.</text>
</comment>
<dbReference type="GO" id="GO:0046872">
    <property type="term" value="F:metal ion binding"/>
    <property type="evidence" value="ECO:0007669"/>
    <property type="project" value="UniProtKB-KW"/>
</dbReference>
<evidence type="ECO:0000313" key="9">
    <source>
        <dbReference type="Proteomes" id="UP000593765"/>
    </source>
</evidence>
<feature type="domain" description="Peptidase M48" evidence="7">
    <location>
        <begin position="50"/>
        <end position="97"/>
    </location>
</feature>
<evidence type="ECO:0000313" key="8">
    <source>
        <dbReference type="EMBL" id="QOV87449.1"/>
    </source>
</evidence>
<keyword evidence="3 6" id="KW-0378">Hydrolase</keyword>
<dbReference type="Pfam" id="PF01435">
    <property type="entry name" value="Peptidase_M48"/>
    <property type="match status" value="1"/>
</dbReference>
<evidence type="ECO:0000256" key="3">
    <source>
        <dbReference type="ARBA" id="ARBA00022801"/>
    </source>
</evidence>
<dbReference type="InterPro" id="IPR051156">
    <property type="entry name" value="Mito/Outer_Membr_Metalloprot"/>
</dbReference>
<protein>
    <submittedName>
        <fullName evidence="8">M48 family metalloprotease</fullName>
    </submittedName>
</protein>
<evidence type="ECO:0000256" key="5">
    <source>
        <dbReference type="ARBA" id="ARBA00023049"/>
    </source>
</evidence>
<organism evidence="8 9">
    <name type="scientific">Humisphaera borealis</name>
    <dbReference type="NCBI Taxonomy" id="2807512"/>
    <lineage>
        <taxon>Bacteria</taxon>
        <taxon>Pseudomonadati</taxon>
        <taxon>Planctomycetota</taxon>
        <taxon>Phycisphaerae</taxon>
        <taxon>Tepidisphaerales</taxon>
        <taxon>Tepidisphaeraceae</taxon>
        <taxon>Humisphaera</taxon>
    </lineage>
</organism>
<keyword evidence="4 6" id="KW-0862">Zinc</keyword>
<comment type="similarity">
    <text evidence="6">Belongs to the peptidase M48 family.</text>
</comment>
<dbReference type="Proteomes" id="UP000593765">
    <property type="component" value="Chromosome"/>
</dbReference>
<gene>
    <name evidence="8" type="ORF">IPV69_14240</name>
</gene>
<reference evidence="8 9" key="1">
    <citation type="submission" date="2020-10" db="EMBL/GenBank/DDBJ databases">
        <title>Wide distribution of Phycisphaera-like planctomycetes from WD2101 soil group in peatlands and genome analysis of the first cultivated representative.</title>
        <authorList>
            <person name="Dedysh S.N."/>
            <person name="Beletsky A.V."/>
            <person name="Ivanova A."/>
            <person name="Kulichevskaya I.S."/>
            <person name="Suzina N.E."/>
            <person name="Philippov D.A."/>
            <person name="Rakitin A.L."/>
            <person name="Mardanov A.V."/>
            <person name="Ravin N.V."/>
        </authorList>
    </citation>
    <scope>NUCLEOTIDE SEQUENCE [LARGE SCALE GENOMIC DNA]</scope>
    <source>
        <strain evidence="8 9">M1803</strain>
    </source>
</reference>
<evidence type="ECO:0000256" key="4">
    <source>
        <dbReference type="ARBA" id="ARBA00022833"/>
    </source>
</evidence>
<dbReference type="Gene3D" id="3.30.2010.10">
    <property type="entry name" value="Metalloproteases ('zincins'), catalytic domain"/>
    <property type="match status" value="1"/>
</dbReference>
<evidence type="ECO:0000256" key="1">
    <source>
        <dbReference type="ARBA" id="ARBA00022670"/>
    </source>
</evidence>
<evidence type="ECO:0000256" key="6">
    <source>
        <dbReference type="RuleBase" id="RU003983"/>
    </source>
</evidence>
<name>A0A7M2WPW8_9BACT</name>
<dbReference type="AlphaFoldDB" id="A0A7M2WPW8"/>
<evidence type="ECO:0000259" key="7">
    <source>
        <dbReference type="Pfam" id="PF01435"/>
    </source>
</evidence>
<dbReference type="GO" id="GO:0004222">
    <property type="term" value="F:metalloendopeptidase activity"/>
    <property type="evidence" value="ECO:0007669"/>
    <property type="project" value="InterPro"/>
</dbReference>
<keyword evidence="1 6" id="KW-0645">Protease</keyword>
<dbReference type="GO" id="GO:0016020">
    <property type="term" value="C:membrane"/>
    <property type="evidence" value="ECO:0007669"/>
    <property type="project" value="TreeGrafter"/>
</dbReference>
<dbReference type="EMBL" id="CP063458">
    <property type="protein sequence ID" value="QOV87449.1"/>
    <property type="molecule type" value="Genomic_DNA"/>
</dbReference>
<dbReference type="RefSeq" id="WP_206290351.1">
    <property type="nucleotide sequence ID" value="NZ_CP063458.1"/>
</dbReference>
<dbReference type="KEGG" id="hbs:IPV69_14240"/>
<evidence type="ECO:0000256" key="2">
    <source>
        <dbReference type="ARBA" id="ARBA00022723"/>
    </source>
</evidence>
<dbReference type="PANTHER" id="PTHR22726:SF1">
    <property type="entry name" value="METALLOENDOPEPTIDASE OMA1, MITOCHONDRIAL"/>
    <property type="match status" value="1"/>
</dbReference>